<evidence type="ECO:0000313" key="1">
    <source>
        <dbReference type="EMBL" id="KIK04639.1"/>
    </source>
</evidence>
<dbReference type="AlphaFoldDB" id="A0A0C9XSI0"/>
<dbReference type="OrthoDB" id="3208495at2759"/>
<proteinExistence type="predicted"/>
<name>A0A0C9XSI0_9AGAR</name>
<accession>A0A0C9XSI0</accession>
<reference evidence="2" key="2">
    <citation type="submission" date="2015-01" db="EMBL/GenBank/DDBJ databases">
        <title>Evolutionary Origins and Diversification of the Mycorrhizal Mutualists.</title>
        <authorList>
            <consortium name="DOE Joint Genome Institute"/>
            <consortium name="Mycorrhizal Genomics Consortium"/>
            <person name="Kohler A."/>
            <person name="Kuo A."/>
            <person name="Nagy L.G."/>
            <person name="Floudas D."/>
            <person name="Copeland A."/>
            <person name="Barry K.W."/>
            <person name="Cichocki N."/>
            <person name="Veneault-Fourrey C."/>
            <person name="LaButti K."/>
            <person name="Lindquist E.A."/>
            <person name="Lipzen A."/>
            <person name="Lundell T."/>
            <person name="Morin E."/>
            <person name="Murat C."/>
            <person name="Riley R."/>
            <person name="Ohm R."/>
            <person name="Sun H."/>
            <person name="Tunlid A."/>
            <person name="Henrissat B."/>
            <person name="Grigoriev I.V."/>
            <person name="Hibbett D.S."/>
            <person name="Martin F."/>
        </authorList>
    </citation>
    <scope>NUCLEOTIDE SEQUENCE [LARGE SCALE GENOMIC DNA]</scope>
    <source>
        <strain evidence="2">LaAM-08-1</strain>
    </source>
</reference>
<gene>
    <name evidence="1" type="ORF">K443DRAFT_92736</name>
</gene>
<dbReference type="EMBL" id="KN838567">
    <property type="protein sequence ID" value="KIK04639.1"/>
    <property type="molecule type" value="Genomic_DNA"/>
</dbReference>
<feature type="non-terminal residue" evidence="1">
    <location>
        <position position="258"/>
    </location>
</feature>
<dbReference type="HOGENOM" id="CLU_002498_2_1_1"/>
<dbReference type="STRING" id="1095629.A0A0C9XSI0"/>
<evidence type="ECO:0000313" key="2">
    <source>
        <dbReference type="Proteomes" id="UP000054477"/>
    </source>
</evidence>
<reference evidence="1 2" key="1">
    <citation type="submission" date="2014-04" db="EMBL/GenBank/DDBJ databases">
        <authorList>
            <consortium name="DOE Joint Genome Institute"/>
            <person name="Kuo A."/>
            <person name="Kohler A."/>
            <person name="Nagy L.G."/>
            <person name="Floudas D."/>
            <person name="Copeland A."/>
            <person name="Barry K.W."/>
            <person name="Cichocki N."/>
            <person name="Veneault-Fourrey C."/>
            <person name="LaButti K."/>
            <person name="Lindquist E.A."/>
            <person name="Lipzen A."/>
            <person name="Lundell T."/>
            <person name="Morin E."/>
            <person name="Murat C."/>
            <person name="Sun H."/>
            <person name="Tunlid A."/>
            <person name="Henrissat B."/>
            <person name="Grigoriev I.V."/>
            <person name="Hibbett D.S."/>
            <person name="Martin F."/>
            <person name="Nordberg H.P."/>
            <person name="Cantor M.N."/>
            <person name="Hua S.X."/>
        </authorList>
    </citation>
    <scope>NUCLEOTIDE SEQUENCE [LARGE SCALE GENOMIC DNA]</scope>
    <source>
        <strain evidence="1 2">LaAM-08-1</strain>
    </source>
</reference>
<dbReference type="InterPro" id="IPR041078">
    <property type="entry name" value="Plavaka"/>
</dbReference>
<sequence length="258" mass="29255">SNTITNFGTASLWPIYIYIGNLSKYIHGLPTSFAAHHLAYMPSVCTRLDRRYIQGEAPSVSILTHLKRELIHAIWELLMDEEFMHAYKHGIINKCADGIIRHVFPRFFTYGADYPEKVLIATIKSLGRCPCPWCFVRKDQIGDLGTANDMKHHENICTDSQDRQEKAKTARKGIFQKGHAVASNVFNTLLGVTSMVPTHNAFSHRLANFGFNFHTMLVPDLLHEFELGMWKAVFTHLICILQAVSSDSVTAKCPHLER</sequence>
<organism evidence="1 2">
    <name type="scientific">Laccaria amethystina LaAM-08-1</name>
    <dbReference type="NCBI Taxonomy" id="1095629"/>
    <lineage>
        <taxon>Eukaryota</taxon>
        <taxon>Fungi</taxon>
        <taxon>Dikarya</taxon>
        <taxon>Basidiomycota</taxon>
        <taxon>Agaricomycotina</taxon>
        <taxon>Agaricomycetes</taxon>
        <taxon>Agaricomycetidae</taxon>
        <taxon>Agaricales</taxon>
        <taxon>Agaricineae</taxon>
        <taxon>Hydnangiaceae</taxon>
        <taxon>Laccaria</taxon>
    </lineage>
</organism>
<protein>
    <submittedName>
        <fullName evidence="1">Uncharacterized protein</fullName>
    </submittedName>
</protein>
<keyword evidence="2" id="KW-1185">Reference proteome</keyword>
<dbReference type="Pfam" id="PF18759">
    <property type="entry name" value="Plavaka"/>
    <property type="match status" value="1"/>
</dbReference>
<dbReference type="Proteomes" id="UP000054477">
    <property type="component" value="Unassembled WGS sequence"/>
</dbReference>